<dbReference type="PANTHER" id="PTHR45786:SF75">
    <property type="entry name" value="ATP-DEPENDENT DNA HELICASE"/>
    <property type="match status" value="1"/>
</dbReference>
<proteinExistence type="predicted"/>
<sequence>MRLDFLKNNQKKLIREYYQGVVDSVVSGLLTKGKIGTRVYLPATFIGGPRDMRHRYLDCVALVQEFGRPDLFVTMTCNPNWLEIKELLKPGEEAQNRPNLLARVLKAKLSILNDKIMSGEIFGKIFKTHAGSLQWKLLGEYLAFHFMECFRQCCNYRINSTEEEARDFNFLYKEFPKHYVWDGKIKTWTRRKRGTVIGRLSVVNPVENERYYLIIFLSNVVVQHLIISCC</sequence>
<name>A0AAV3PG53_LITER</name>
<evidence type="ECO:0000259" key="1">
    <source>
        <dbReference type="Pfam" id="PF14214"/>
    </source>
</evidence>
<dbReference type="InterPro" id="IPR025476">
    <property type="entry name" value="Helitron_helicase-like"/>
</dbReference>
<dbReference type="EMBL" id="BAABME010017483">
    <property type="protein sequence ID" value="GAA0150256.1"/>
    <property type="molecule type" value="Genomic_DNA"/>
</dbReference>
<evidence type="ECO:0000313" key="2">
    <source>
        <dbReference type="EMBL" id="GAA0150256.1"/>
    </source>
</evidence>
<comment type="caution">
    <text evidence="2">The sequence shown here is derived from an EMBL/GenBank/DDBJ whole genome shotgun (WGS) entry which is preliminary data.</text>
</comment>
<accession>A0AAV3PG53</accession>
<evidence type="ECO:0000313" key="3">
    <source>
        <dbReference type="Proteomes" id="UP001454036"/>
    </source>
</evidence>
<organism evidence="2 3">
    <name type="scientific">Lithospermum erythrorhizon</name>
    <name type="common">Purple gromwell</name>
    <name type="synonym">Lithospermum officinale var. erythrorhizon</name>
    <dbReference type="NCBI Taxonomy" id="34254"/>
    <lineage>
        <taxon>Eukaryota</taxon>
        <taxon>Viridiplantae</taxon>
        <taxon>Streptophyta</taxon>
        <taxon>Embryophyta</taxon>
        <taxon>Tracheophyta</taxon>
        <taxon>Spermatophyta</taxon>
        <taxon>Magnoliopsida</taxon>
        <taxon>eudicotyledons</taxon>
        <taxon>Gunneridae</taxon>
        <taxon>Pentapetalae</taxon>
        <taxon>asterids</taxon>
        <taxon>lamiids</taxon>
        <taxon>Boraginales</taxon>
        <taxon>Boraginaceae</taxon>
        <taxon>Boraginoideae</taxon>
        <taxon>Lithospermeae</taxon>
        <taxon>Lithospermum</taxon>
    </lineage>
</organism>
<dbReference type="AlphaFoldDB" id="A0AAV3PG53"/>
<reference evidence="2 3" key="1">
    <citation type="submission" date="2024-01" db="EMBL/GenBank/DDBJ databases">
        <title>The complete chloroplast genome sequence of Lithospermum erythrorhizon: insights into the phylogenetic relationship among Boraginaceae species and the maternal lineages of purple gromwells.</title>
        <authorList>
            <person name="Okada T."/>
            <person name="Watanabe K."/>
        </authorList>
    </citation>
    <scope>NUCLEOTIDE SEQUENCE [LARGE SCALE GENOMIC DNA]</scope>
</reference>
<keyword evidence="3" id="KW-1185">Reference proteome</keyword>
<protein>
    <recommendedName>
        <fullName evidence="1">Helitron helicase-like domain-containing protein</fullName>
    </recommendedName>
</protein>
<dbReference type="Proteomes" id="UP001454036">
    <property type="component" value="Unassembled WGS sequence"/>
</dbReference>
<dbReference type="Pfam" id="PF14214">
    <property type="entry name" value="Helitron_like_N"/>
    <property type="match status" value="1"/>
</dbReference>
<gene>
    <name evidence="2" type="ORF">LIER_37088</name>
</gene>
<feature type="domain" description="Helitron helicase-like" evidence="1">
    <location>
        <begin position="2"/>
        <end position="125"/>
    </location>
</feature>
<dbReference type="PANTHER" id="PTHR45786">
    <property type="entry name" value="DNA BINDING PROTEIN-LIKE"/>
    <property type="match status" value="1"/>
</dbReference>